<keyword evidence="2" id="KW-1185">Reference proteome</keyword>
<protein>
    <submittedName>
        <fullName evidence="1">Uncharacterized protein</fullName>
    </submittedName>
</protein>
<sequence>MSEPSVLYQCSHDPILVRGLYDKEMYIVYPPYFTETSFEPNCGSIPYQFMKDNYKMDIRTVQASQECICIGLLNDFCSFTFKQPAKKSTVSPQFVRLSSLTFENGECLNVEEFVKKRCEKILKDDIKDGIQAKTAQRRFETNKKTEVIHLLVDILREKGYFFGTRMTVGKVGTKKTEYVTDVWKNGKYLFGQKEVDRRGTLISRTLSAIGMGSKEFSVQRKEGKIAEIMV</sequence>
<gene>
    <name evidence="1" type="ORF">EIN_169600</name>
</gene>
<dbReference type="RefSeq" id="XP_004183861.1">
    <property type="nucleotide sequence ID" value="XM_004183813.1"/>
</dbReference>
<proteinExistence type="predicted"/>
<reference evidence="1 2" key="1">
    <citation type="submission" date="2012-10" db="EMBL/GenBank/DDBJ databases">
        <authorList>
            <person name="Zafar N."/>
            <person name="Inman J."/>
            <person name="Hall N."/>
            <person name="Lorenzi H."/>
            <person name="Caler E."/>
        </authorList>
    </citation>
    <scope>NUCLEOTIDE SEQUENCE [LARGE SCALE GENOMIC DNA]</scope>
    <source>
        <strain evidence="1 2">IP1</strain>
    </source>
</reference>
<organism evidence="1 2">
    <name type="scientific">Entamoeba invadens IP1</name>
    <dbReference type="NCBI Taxonomy" id="370355"/>
    <lineage>
        <taxon>Eukaryota</taxon>
        <taxon>Amoebozoa</taxon>
        <taxon>Evosea</taxon>
        <taxon>Archamoebae</taxon>
        <taxon>Mastigamoebida</taxon>
        <taxon>Entamoebidae</taxon>
        <taxon>Entamoeba</taxon>
    </lineage>
</organism>
<accession>A0A0A1TY97</accession>
<evidence type="ECO:0000313" key="2">
    <source>
        <dbReference type="Proteomes" id="UP000014680"/>
    </source>
</evidence>
<name>A0A0A1TY97_ENTIV</name>
<dbReference type="EMBL" id="KB207112">
    <property type="protein sequence ID" value="ELP84515.1"/>
    <property type="molecule type" value="Genomic_DNA"/>
</dbReference>
<dbReference type="GeneID" id="14883600"/>
<dbReference type="AlphaFoldDB" id="A0A0A1TY97"/>
<dbReference type="VEuPathDB" id="AmoebaDB:EIN_169600"/>
<dbReference type="KEGG" id="eiv:EIN_169600"/>
<dbReference type="OrthoDB" id="26749at2759"/>
<dbReference type="Proteomes" id="UP000014680">
    <property type="component" value="Unassembled WGS sequence"/>
</dbReference>
<evidence type="ECO:0000313" key="1">
    <source>
        <dbReference type="EMBL" id="ELP84515.1"/>
    </source>
</evidence>